<reference evidence="2" key="1">
    <citation type="submission" date="2020-09" db="EMBL/GenBank/DDBJ databases">
        <title>A novel bacterium of genus Paenibacillus, isolated from South China Sea.</title>
        <authorList>
            <person name="Huang H."/>
            <person name="Mo K."/>
            <person name="Hu Y."/>
        </authorList>
    </citation>
    <scope>NUCLEOTIDE SEQUENCE</scope>
    <source>
        <strain evidence="2">IB182493</strain>
    </source>
</reference>
<name>A0A927CUY8_9BACL</name>
<dbReference type="GO" id="GO:0016757">
    <property type="term" value="F:glycosyltransferase activity"/>
    <property type="evidence" value="ECO:0007669"/>
    <property type="project" value="InterPro"/>
</dbReference>
<dbReference type="Pfam" id="PF00534">
    <property type="entry name" value="Glycos_transf_1"/>
    <property type="match status" value="1"/>
</dbReference>
<dbReference type="PANTHER" id="PTHR12526:SF630">
    <property type="entry name" value="GLYCOSYLTRANSFERASE"/>
    <property type="match status" value="1"/>
</dbReference>
<protein>
    <submittedName>
        <fullName evidence="2">Glycosyltransferase</fullName>
    </submittedName>
</protein>
<dbReference type="InterPro" id="IPR001296">
    <property type="entry name" value="Glyco_trans_1"/>
</dbReference>
<evidence type="ECO:0000313" key="3">
    <source>
        <dbReference type="Proteomes" id="UP000632125"/>
    </source>
</evidence>
<dbReference type="SUPFAM" id="SSF53756">
    <property type="entry name" value="UDP-Glycosyltransferase/glycogen phosphorylase"/>
    <property type="match status" value="1"/>
</dbReference>
<proteinExistence type="predicted"/>
<dbReference type="AlphaFoldDB" id="A0A927CUY8"/>
<dbReference type="CDD" id="cd03811">
    <property type="entry name" value="GT4_GT28_WabH-like"/>
    <property type="match status" value="1"/>
</dbReference>
<dbReference type="RefSeq" id="WP_190866372.1">
    <property type="nucleotide sequence ID" value="NZ_JACXIY010000040.1"/>
</dbReference>
<dbReference type="Gene3D" id="3.40.50.2000">
    <property type="entry name" value="Glycogen Phosphorylase B"/>
    <property type="match status" value="2"/>
</dbReference>
<feature type="domain" description="Glycosyl transferase family 1" evidence="1">
    <location>
        <begin position="223"/>
        <end position="376"/>
    </location>
</feature>
<evidence type="ECO:0000259" key="1">
    <source>
        <dbReference type="Pfam" id="PF00534"/>
    </source>
</evidence>
<comment type="caution">
    <text evidence="2">The sequence shown here is derived from an EMBL/GenBank/DDBJ whole genome shotgun (WGS) entry which is preliminary data.</text>
</comment>
<keyword evidence="3" id="KW-1185">Reference proteome</keyword>
<dbReference type="Proteomes" id="UP000632125">
    <property type="component" value="Unassembled WGS sequence"/>
</dbReference>
<organism evidence="2 3">
    <name type="scientific">Paenibacillus arenilitoris</name>
    <dbReference type="NCBI Taxonomy" id="2772299"/>
    <lineage>
        <taxon>Bacteria</taxon>
        <taxon>Bacillati</taxon>
        <taxon>Bacillota</taxon>
        <taxon>Bacilli</taxon>
        <taxon>Bacillales</taxon>
        <taxon>Paenibacillaceae</taxon>
        <taxon>Paenibacillus</taxon>
    </lineage>
</organism>
<accession>A0A927CUY8</accession>
<gene>
    <name evidence="2" type="ORF">IDH41_25985</name>
</gene>
<evidence type="ECO:0000313" key="2">
    <source>
        <dbReference type="EMBL" id="MBD2872035.1"/>
    </source>
</evidence>
<sequence length="393" mass="44919">MKKKLLFVMSNLHCGGAEKSLISLLHAIDYGKYEVDLFLFKHEGMFFDKLPKEVTVLHAPDDYPYFDMPIKAAALGCVKAGRIDLALSRIGAGYVFKTEKNTARREQRAWKYVARSFRPLAKTYDAAFGYLEKSPIYYIVEKVKAAVKIGFIHNDYDKLGMDPRIDYDYFDKLDKIVTVSEECVTILKERFPLFGHKVELMHNIVSPATIVDMASANTNIARSGVTVASVGRLNYQKGFPLAIEACERLVKDGYEVRWYIVGDGEEKDRLARLIAEKGLQHSVILTGLQENPYPYIKHCDIYVQTSMFEGRCLTITEAKILNKPIVSTNFKVIYDQLVHEQNGLIVEQDALAVYAGIKRLLEDERLRSRFVDNLKKESLGTEQEIDKLYRWIS</sequence>
<dbReference type="PANTHER" id="PTHR12526">
    <property type="entry name" value="GLYCOSYLTRANSFERASE"/>
    <property type="match status" value="1"/>
</dbReference>
<dbReference type="EMBL" id="JACXIY010000040">
    <property type="protein sequence ID" value="MBD2872035.1"/>
    <property type="molecule type" value="Genomic_DNA"/>
</dbReference>